<organism evidence="1">
    <name type="scientific">Ixodes ricinus</name>
    <name type="common">Common tick</name>
    <name type="synonym">Acarus ricinus</name>
    <dbReference type="NCBI Taxonomy" id="34613"/>
    <lineage>
        <taxon>Eukaryota</taxon>
        <taxon>Metazoa</taxon>
        <taxon>Ecdysozoa</taxon>
        <taxon>Arthropoda</taxon>
        <taxon>Chelicerata</taxon>
        <taxon>Arachnida</taxon>
        <taxon>Acari</taxon>
        <taxon>Parasitiformes</taxon>
        <taxon>Ixodida</taxon>
        <taxon>Ixodoidea</taxon>
        <taxon>Ixodidae</taxon>
        <taxon>Ixodinae</taxon>
        <taxon>Ixodes</taxon>
    </lineage>
</organism>
<protein>
    <submittedName>
        <fullName evidence="1">Putative secreted protein</fullName>
    </submittedName>
</protein>
<sequence>MMSSLSIMNGLFFLFRNAVQGPMHRKRIVVRKDAMFRNCYSAHLWCRRKPVVVFGEEVSELLSFRGTELGVNVELQWRCTVRLRW</sequence>
<dbReference type="EMBL" id="GIFC01003221">
    <property type="protein sequence ID" value="MXU85304.1"/>
    <property type="molecule type" value="Transcribed_RNA"/>
</dbReference>
<dbReference type="AlphaFoldDB" id="A0A6B0U8W2"/>
<name>A0A6B0U8W2_IXORI</name>
<accession>A0A6B0U8W2</accession>
<reference evidence="1" key="1">
    <citation type="submission" date="2019-12" db="EMBL/GenBank/DDBJ databases">
        <title>An insight into the sialome of adult female Ixodes ricinus ticks feeding for 6 days.</title>
        <authorList>
            <person name="Perner J."/>
            <person name="Ribeiro J.M.C."/>
        </authorList>
    </citation>
    <scope>NUCLEOTIDE SEQUENCE</scope>
    <source>
        <strain evidence="1">Semi-engorged</strain>
        <tissue evidence="1">Salivary glands</tissue>
    </source>
</reference>
<evidence type="ECO:0000313" key="1">
    <source>
        <dbReference type="EMBL" id="MXU85304.1"/>
    </source>
</evidence>
<proteinExistence type="predicted"/>